<reference evidence="1" key="1">
    <citation type="submission" date="2023-10" db="EMBL/GenBank/DDBJ databases">
        <title>Genome assembly of Pristionchus species.</title>
        <authorList>
            <person name="Yoshida K."/>
            <person name="Sommer R.J."/>
        </authorList>
    </citation>
    <scope>NUCLEOTIDE SEQUENCE</scope>
    <source>
        <strain evidence="1">RS0144</strain>
    </source>
</reference>
<comment type="caution">
    <text evidence="1">The sequence shown here is derived from an EMBL/GenBank/DDBJ whole genome shotgun (WGS) entry which is preliminary data.</text>
</comment>
<dbReference type="AlphaFoldDB" id="A0AAV5TIY9"/>
<sequence>ILWAVKRGGMNTFKLLRNGWSNKWNVISWAANTGLDAYSWYTLRESINRLQDDLYHGLNSSRSSMSALDESILCERKLQLERTKWTLLTSGGYMIPELSSIRFDKKIFDTTKAKVLSCAEEKGQLAVTMAEAKMLRHATDTQPLYDEIMTAVKIEGNDSMLVSSRKNYILDQNGSKTYVKDCVPDVTGQTVLCELLRDSDSIQQFVVSLSPPHRILWMQELRDAMIVVTNSKDLVYSDVDGAMSVISIAKPNLLIRCNTGEVFIFGQDKVKCTNRQRRDLIVRSAEVLETGAKPYIANISTLLKEIEKEIEDREEGIFAIFGNLFDQISEFFDSNWKVICASRGKLWVHTSNCSRCSQPSTCSWRCCTGW</sequence>
<evidence type="ECO:0000313" key="2">
    <source>
        <dbReference type="Proteomes" id="UP001432027"/>
    </source>
</evidence>
<organism evidence="1 2">
    <name type="scientific">Pristionchus entomophagus</name>
    <dbReference type="NCBI Taxonomy" id="358040"/>
    <lineage>
        <taxon>Eukaryota</taxon>
        <taxon>Metazoa</taxon>
        <taxon>Ecdysozoa</taxon>
        <taxon>Nematoda</taxon>
        <taxon>Chromadorea</taxon>
        <taxon>Rhabditida</taxon>
        <taxon>Rhabditina</taxon>
        <taxon>Diplogasteromorpha</taxon>
        <taxon>Diplogasteroidea</taxon>
        <taxon>Neodiplogasteridae</taxon>
        <taxon>Pristionchus</taxon>
    </lineage>
</organism>
<accession>A0AAV5TIY9</accession>
<proteinExistence type="predicted"/>
<dbReference type="EMBL" id="BTSX01000004">
    <property type="protein sequence ID" value="GMS94330.1"/>
    <property type="molecule type" value="Genomic_DNA"/>
</dbReference>
<gene>
    <name evidence="1" type="ORF">PENTCL1PPCAC_16505</name>
</gene>
<dbReference type="Proteomes" id="UP001432027">
    <property type="component" value="Unassembled WGS sequence"/>
</dbReference>
<name>A0AAV5TIY9_9BILA</name>
<feature type="non-terminal residue" evidence="1">
    <location>
        <position position="1"/>
    </location>
</feature>
<keyword evidence="2" id="KW-1185">Reference proteome</keyword>
<evidence type="ECO:0000313" key="1">
    <source>
        <dbReference type="EMBL" id="GMS94330.1"/>
    </source>
</evidence>
<protein>
    <submittedName>
        <fullName evidence="1">Uncharacterized protein</fullName>
    </submittedName>
</protein>